<dbReference type="EMBL" id="JACVVK020000009">
    <property type="protein sequence ID" value="KAK7505868.1"/>
    <property type="molecule type" value="Genomic_DNA"/>
</dbReference>
<comment type="caution">
    <text evidence="1">The sequence shown here is derived from an EMBL/GenBank/DDBJ whole genome shotgun (WGS) entry which is preliminary data.</text>
</comment>
<sequence length="98" mass="11135">MRWCADIDWLLEALVRSTQRPLPVCQEQTIFSKVECHTLVLSQCRNRLSAHLYPGNHSKLPDENSSQHPLAASFQANNYLLLHLKAERAHVCACVTPL</sequence>
<dbReference type="Proteomes" id="UP001519460">
    <property type="component" value="Unassembled WGS sequence"/>
</dbReference>
<evidence type="ECO:0000313" key="2">
    <source>
        <dbReference type="Proteomes" id="UP001519460"/>
    </source>
</evidence>
<gene>
    <name evidence="1" type="ORF">BaRGS_00003139</name>
</gene>
<organism evidence="1 2">
    <name type="scientific">Batillaria attramentaria</name>
    <dbReference type="NCBI Taxonomy" id="370345"/>
    <lineage>
        <taxon>Eukaryota</taxon>
        <taxon>Metazoa</taxon>
        <taxon>Spiralia</taxon>
        <taxon>Lophotrochozoa</taxon>
        <taxon>Mollusca</taxon>
        <taxon>Gastropoda</taxon>
        <taxon>Caenogastropoda</taxon>
        <taxon>Sorbeoconcha</taxon>
        <taxon>Cerithioidea</taxon>
        <taxon>Batillariidae</taxon>
        <taxon>Batillaria</taxon>
    </lineage>
</organism>
<evidence type="ECO:0000313" key="1">
    <source>
        <dbReference type="EMBL" id="KAK7505868.1"/>
    </source>
</evidence>
<reference evidence="1 2" key="1">
    <citation type="journal article" date="2023" name="Sci. Data">
        <title>Genome assembly of the Korean intertidal mud-creeper Batillaria attramentaria.</title>
        <authorList>
            <person name="Patra A.K."/>
            <person name="Ho P.T."/>
            <person name="Jun S."/>
            <person name="Lee S.J."/>
            <person name="Kim Y."/>
            <person name="Won Y.J."/>
        </authorList>
    </citation>
    <scope>NUCLEOTIDE SEQUENCE [LARGE SCALE GENOMIC DNA]</scope>
    <source>
        <strain evidence="1">Wonlab-2016</strain>
    </source>
</reference>
<name>A0ABD0M2F2_9CAEN</name>
<accession>A0ABD0M2F2</accession>
<protein>
    <submittedName>
        <fullName evidence="1">Uncharacterized protein</fullName>
    </submittedName>
</protein>
<keyword evidence="2" id="KW-1185">Reference proteome</keyword>
<proteinExistence type="predicted"/>
<dbReference type="AlphaFoldDB" id="A0ABD0M2F2"/>